<sequence>MSTDLTANVSTDTASLSTDLTAGLDTSLSTDLTATLDADLAASADPDPTTDVDTGPTPGAPTGLASDVDIALATGAGTNTAGTNTTADIDTATSPTEIPHIDAAHTNASLTEAPCAGPSHTEAPYADAARTNASPANASPANASRTEVPRTEAELRHRVDALLADLAAGVVPTGIPAGFDDMSEHTSGHWLAPAVEALVLLMRGEEALEPLARAAQRDEQRTALFLCLALAVAGQGDRIHASWLGTAFGELSLDRPVTHGQRALWLAAARGAYGPAGKIFVLRKLDAVAASPASEPDRWLRALVPDEPSTAVSPALANFGDLAELPELAAPVHAAARLAHLLDRCAEITSARESRGGDGAPAGKTGPVGGSATRMDGDAADEARDRTEGAADGLGDLALITAAQTDRSGEATVVWSEDEPLTVLRQLAGSGTHERPMRPLSGHLLGDLRPGSHPYLAAIALHVAAPIVRAAAETLAEATRAEAPESVTMPILGHQVTLRPEGPDPESLGAAEERIAAEGAPARGRPWAAYVLLALAPVILVVALVLPVLPLAPLALLPAAGGAYRLWRRRQRERADAEYVITQLAELRELAQGAVWALHEYAHEAEGRVKTATSDLAELTRLLRRGPRAG</sequence>
<organism evidence="3 4">
    <name type="scientific">Streptosporangium vulgare</name>
    <dbReference type="NCBI Taxonomy" id="46190"/>
    <lineage>
        <taxon>Bacteria</taxon>
        <taxon>Bacillati</taxon>
        <taxon>Actinomycetota</taxon>
        <taxon>Actinomycetes</taxon>
        <taxon>Streptosporangiales</taxon>
        <taxon>Streptosporangiaceae</taxon>
        <taxon>Streptosporangium</taxon>
    </lineage>
</organism>
<feature type="region of interest" description="Disordered" evidence="1">
    <location>
        <begin position="42"/>
        <end position="65"/>
    </location>
</feature>
<dbReference type="RefSeq" id="WP_344742728.1">
    <property type="nucleotide sequence ID" value="NZ_BAAAWW010000005.1"/>
</dbReference>
<evidence type="ECO:0000313" key="3">
    <source>
        <dbReference type="EMBL" id="MFB9682159.1"/>
    </source>
</evidence>
<evidence type="ECO:0000313" key="4">
    <source>
        <dbReference type="Proteomes" id="UP001589610"/>
    </source>
</evidence>
<proteinExistence type="predicted"/>
<feature type="compositionally biased region" description="Basic and acidic residues" evidence="1">
    <location>
        <begin position="375"/>
        <end position="389"/>
    </location>
</feature>
<evidence type="ECO:0000256" key="2">
    <source>
        <dbReference type="SAM" id="Phobius"/>
    </source>
</evidence>
<keyword evidence="2" id="KW-1133">Transmembrane helix</keyword>
<protein>
    <submittedName>
        <fullName evidence="3">Uncharacterized protein</fullName>
    </submittedName>
</protein>
<keyword evidence="4" id="KW-1185">Reference proteome</keyword>
<dbReference type="Proteomes" id="UP001589610">
    <property type="component" value="Unassembled WGS sequence"/>
</dbReference>
<feature type="transmembrane region" description="Helical" evidence="2">
    <location>
        <begin position="527"/>
        <end position="560"/>
    </location>
</feature>
<name>A0ABV5TSQ6_9ACTN</name>
<reference evidence="3 4" key="1">
    <citation type="submission" date="2024-09" db="EMBL/GenBank/DDBJ databases">
        <authorList>
            <person name="Sun Q."/>
            <person name="Mori K."/>
        </authorList>
    </citation>
    <scope>NUCLEOTIDE SEQUENCE [LARGE SCALE GENOMIC DNA]</scope>
    <source>
        <strain evidence="3 4">JCM 3028</strain>
    </source>
</reference>
<comment type="caution">
    <text evidence="3">The sequence shown here is derived from an EMBL/GenBank/DDBJ whole genome shotgun (WGS) entry which is preliminary data.</text>
</comment>
<accession>A0ABV5TSQ6</accession>
<feature type="region of interest" description="Disordered" evidence="1">
    <location>
        <begin position="352"/>
        <end position="391"/>
    </location>
</feature>
<gene>
    <name evidence="3" type="ORF">ACFFRH_42375</name>
</gene>
<dbReference type="EMBL" id="JBHMBS010000047">
    <property type="protein sequence ID" value="MFB9682159.1"/>
    <property type="molecule type" value="Genomic_DNA"/>
</dbReference>
<evidence type="ECO:0000256" key="1">
    <source>
        <dbReference type="SAM" id="MobiDB-lite"/>
    </source>
</evidence>
<keyword evidence="2" id="KW-0472">Membrane</keyword>
<keyword evidence="2" id="KW-0812">Transmembrane</keyword>